<keyword evidence="2" id="KW-1185">Reference proteome</keyword>
<dbReference type="EMBL" id="JBIAZM010000001">
    <property type="protein sequence ID" value="MFF5198613.1"/>
    <property type="molecule type" value="Genomic_DNA"/>
</dbReference>
<dbReference type="GO" id="GO:0016787">
    <property type="term" value="F:hydrolase activity"/>
    <property type="evidence" value="ECO:0007669"/>
    <property type="project" value="UniProtKB-KW"/>
</dbReference>
<reference evidence="1 2" key="1">
    <citation type="submission" date="2024-10" db="EMBL/GenBank/DDBJ databases">
        <title>The Natural Products Discovery Center: Release of the First 8490 Sequenced Strains for Exploring Actinobacteria Biosynthetic Diversity.</title>
        <authorList>
            <person name="Kalkreuter E."/>
            <person name="Kautsar S.A."/>
            <person name="Yang D."/>
            <person name="Bader C.D."/>
            <person name="Teijaro C.N."/>
            <person name="Fluegel L."/>
            <person name="Davis C.M."/>
            <person name="Simpson J.R."/>
            <person name="Lauterbach L."/>
            <person name="Steele A.D."/>
            <person name="Gui C."/>
            <person name="Meng S."/>
            <person name="Li G."/>
            <person name="Viehrig K."/>
            <person name="Ye F."/>
            <person name="Su P."/>
            <person name="Kiefer A.F."/>
            <person name="Nichols A."/>
            <person name="Cepeda A.J."/>
            <person name="Yan W."/>
            <person name="Fan B."/>
            <person name="Jiang Y."/>
            <person name="Adhikari A."/>
            <person name="Zheng C.-J."/>
            <person name="Schuster L."/>
            <person name="Cowan T.M."/>
            <person name="Smanski M.J."/>
            <person name="Chevrette M.G."/>
            <person name="De Carvalho L.P.S."/>
            <person name="Shen B."/>
        </authorList>
    </citation>
    <scope>NUCLEOTIDE SEQUENCE [LARGE SCALE GENOMIC DNA]</scope>
    <source>
        <strain evidence="1 2">NPDC000140</strain>
    </source>
</reference>
<proteinExistence type="predicted"/>
<dbReference type="RefSeq" id="WP_387217657.1">
    <property type="nucleotide sequence ID" value="NZ_JBIAZM010000001.1"/>
</dbReference>
<protein>
    <submittedName>
        <fullName evidence="1">SGNH/GDSL hydrolase family protein</fullName>
    </submittedName>
</protein>
<dbReference type="InterPro" id="IPR036514">
    <property type="entry name" value="SGNH_hydro_sf"/>
</dbReference>
<evidence type="ECO:0000313" key="1">
    <source>
        <dbReference type="EMBL" id="MFF5198613.1"/>
    </source>
</evidence>
<comment type="caution">
    <text evidence="1">The sequence shown here is derived from an EMBL/GenBank/DDBJ whole genome shotgun (WGS) entry which is preliminary data.</text>
</comment>
<accession>A0ABW6VQ17</accession>
<dbReference type="Proteomes" id="UP001602287">
    <property type="component" value="Unassembled WGS sequence"/>
</dbReference>
<evidence type="ECO:0000313" key="2">
    <source>
        <dbReference type="Proteomes" id="UP001602287"/>
    </source>
</evidence>
<sequence length="408" mass="45457">MLGGYAAVEYGAARLVRRLKPGFPWLIMPGDETPAIPAALVQRHVARSFDPELGWCRRPGEQGTETTDSGRVGYAMDERARRRNPGFESEPATVACFGDSFTFCRLVGDDETWPHQLSRLLGVNAVNYGVGNYGLDQALLRLERELPDLEAQVIVMGVVPETVARVHSYWKHYFEYGNVLAFKPRFTLGPEGLRLHPSAVRRPEEYLTYQERLTEITRLDPFHAGKFRPDILRFPYLPKLVRRARRHLPVLAHLAGGLIRGDGGREPAIRAAFRVVLRDNARWTARLYADPDARGLMRALVERFAAVCRAAGKHPVLLVIPQLADLERRDGGSAHHGFLAEVSPTLRVVDLTERFRRDPDRDGLFVHGRLGPHCSRRGNALVAEALSPVIGGLLTEAGAGPALPQTIR</sequence>
<organism evidence="1 2">
    <name type="scientific">Micromonospora parva</name>
    <dbReference type="NCBI Taxonomy" id="1464048"/>
    <lineage>
        <taxon>Bacteria</taxon>
        <taxon>Bacillati</taxon>
        <taxon>Actinomycetota</taxon>
        <taxon>Actinomycetes</taxon>
        <taxon>Micromonosporales</taxon>
        <taxon>Micromonosporaceae</taxon>
        <taxon>Micromonospora</taxon>
    </lineage>
</organism>
<name>A0ABW6VQ17_9ACTN</name>
<gene>
    <name evidence="1" type="ORF">ACFY3B_03290</name>
</gene>
<keyword evidence="1" id="KW-0378">Hydrolase</keyword>
<dbReference type="SUPFAM" id="SSF52266">
    <property type="entry name" value="SGNH hydrolase"/>
    <property type="match status" value="1"/>
</dbReference>
<dbReference type="Gene3D" id="3.40.50.1110">
    <property type="entry name" value="SGNH hydrolase"/>
    <property type="match status" value="1"/>
</dbReference>